<feature type="transmembrane region" description="Helical" evidence="1">
    <location>
        <begin position="201"/>
        <end position="225"/>
    </location>
</feature>
<sequence>MATDTRADTSHDSVDLLRMTTSCHDASSASATSSPARSLSLDSNARRARLVSIPEAHHATCERHVCAGCPHCSVYYDRKNTSSTDLNWTPGNDEGSIYFNYIQFAKKGNQQKTKTYEPVYRSAQQSASPSHPLLGCFRHPSSSTSPLRSKTSTTYKFSPPLNNEDCDNFAAEHHHNDRQLHAIKPRRTRTTTVWNSRFRRLLILAAIGSGLVLALGGLILGFVVLGPLEYNSGPRCITGYVPCGEKGCVNVQHLCRQVTNDCPKVDRNVLCSSNGTLWLGPPHVPATTDPATVKYTVNVDRPVTLGPTTIRSTTPTYQGDPRWAHFAGGSHNGSKYTIVNSAMTFYGAQEECRKLGGYLVHVNSIREQMFIMDFLQIKLLNPDISQDGVGFWLGARRARGSHSGTCMYDQWKWIDPYNRQHGVISGFTAFVPGKPDNYFSPEECLFITYNYRSDEAGYLHWDDAPCDIHSVGGVKVLCEVEMNIT</sequence>
<keyword evidence="5" id="KW-1185">Reference proteome</keyword>
<dbReference type="EMBL" id="AMQN01010274">
    <property type="status" value="NOT_ANNOTATED_CDS"/>
    <property type="molecule type" value="Genomic_DNA"/>
</dbReference>
<dbReference type="OrthoDB" id="7724281at2759"/>
<evidence type="ECO:0000313" key="4">
    <source>
        <dbReference type="EnsemblMetazoa" id="CapteP223072"/>
    </source>
</evidence>
<feature type="domain" description="C-type lectin" evidence="2">
    <location>
        <begin position="331"/>
        <end position="467"/>
    </location>
</feature>
<dbReference type="SMART" id="SM00034">
    <property type="entry name" value="CLECT"/>
    <property type="match status" value="1"/>
</dbReference>
<accession>R7TZ53</accession>
<dbReference type="EnsemblMetazoa" id="CapteT223072">
    <property type="protein sequence ID" value="CapteP223072"/>
    <property type="gene ID" value="CapteG223072"/>
</dbReference>
<gene>
    <name evidence="3" type="ORF">CAPTEDRAFT_223072</name>
</gene>
<dbReference type="EMBL" id="KB307469">
    <property type="protein sequence ID" value="ELT98897.1"/>
    <property type="molecule type" value="Genomic_DNA"/>
</dbReference>
<dbReference type="CDD" id="cd00037">
    <property type="entry name" value="CLECT"/>
    <property type="match status" value="1"/>
</dbReference>
<keyword evidence="1" id="KW-0472">Membrane</keyword>
<keyword evidence="1" id="KW-1133">Transmembrane helix</keyword>
<dbReference type="Pfam" id="PF00059">
    <property type="entry name" value="Lectin_C"/>
    <property type="match status" value="1"/>
</dbReference>
<dbReference type="InterPro" id="IPR001304">
    <property type="entry name" value="C-type_lectin-like"/>
</dbReference>
<reference evidence="5" key="1">
    <citation type="submission" date="2012-12" db="EMBL/GenBank/DDBJ databases">
        <authorList>
            <person name="Hellsten U."/>
            <person name="Grimwood J."/>
            <person name="Chapman J.A."/>
            <person name="Shapiro H."/>
            <person name="Aerts A."/>
            <person name="Otillar R.P."/>
            <person name="Terry A.Y."/>
            <person name="Boore J.L."/>
            <person name="Simakov O."/>
            <person name="Marletaz F."/>
            <person name="Cho S.-J."/>
            <person name="Edsinger-Gonzales E."/>
            <person name="Havlak P."/>
            <person name="Kuo D.-H."/>
            <person name="Larsson T."/>
            <person name="Lv J."/>
            <person name="Arendt D."/>
            <person name="Savage R."/>
            <person name="Osoegawa K."/>
            <person name="de Jong P."/>
            <person name="Lindberg D.R."/>
            <person name="Seaver E.C."/>
            <person name="Weisblat D.A."/>
            <person name="Putnam N.H."/>
            <person name="Grigoriev I.V."/>
            <person name="Rokhsar D.S."/>
        </authorList>
    </citation>
    <scope>NUCLEOTIDE SEQUENCE</scope>
    <source>
        <strain evidence="5">I ESC-2004</strain>
    </source>
</reference>
<dbReference type="InterPro" id="IPR050111">
    <property type="entry name" value="C-type_lectin/snaclec_domain"/>
</dbReference>
<name>R7TZ53_CAPTE</name>
<keyword evidence="1" id="KW-0812">Transmembrane</keyword>
<dbReference type="STRING" id="283909.R7TZ53"/>
<proteinExistence type="predicted"/>
<dbReference type="Proteomes" id="UP000014760">
    <property type="component" value="Unassembled WGS sequence"/>
</dbReference>
<dbReference type="SUPFAM" id="SSF56436">
    <property type="entry name" value="C-type lectin-like"/>
    <property type="match status" value="1"/>
</dbReference>
<dbReference type="HOGENOM" id="CLU_562899_0_0_1"/>
<evidence type="ECO:0000313" key="3">
    <source>
        <dbReference type="EMBL" id="ELT98897.1"/>
    </source>
</evidence>
<dbReference type="InterPro" id="IPR016187">
    <property type="entry name" value="CTDL_fold"/>
</dbReference>
<dbReference type="PANTHER" id="PTHR22803">
    <property type="entry name" value="MANNOSE, PHOSPHOLIPASE, LECTIN RECEPTOR RELATED"/>
    <property type="match status" value="1"/>
</dbReference>
<reference evidence="4" key="3">
    <citation type="submission" date="2015-06" db="UniProtKB">
        <authorList>
            <consortium name="EnsemblMetazoa"/>
        </authorList>
    </citation>
    <scope>IDENTIFICATION</scope>
</reference>
<dbReference type="InterPro" id="IPR016186">
    <property type="entry name" value="C-type_lectin-like/link_sf"/>
</dbReference>
<dbReference type="Gene3D" id="3.10.100.10">
    <property type="entry name" value="Mannose-Binding Protein A, subunit A"/>
    <property type="match status" value="1"/>
</dbReference>
<dbReference type="AlphaFoldDB" id="R7TZ53"/>
<evidence type="ECO:0000313" key="5">
    <source>
        <dbReference type="Proteomes" id="UP000014760"/>
    </source>
</evidence>
<protein>
    <recommendedName>
        <fullName evidence="2">C-type lectin domain-containing protein</fullName>
    </recommendedName>
</protein>
<evidence type="ECO:0000256" key="1">
    <source>
        <dbReference type="SAM" id="Phobius"/>
    </source>
</evidence>
<dbReference type="PROSITE" id="PS50041">
    <property type="entry name" value="C_TYPE_LECTIN_2"/>
    <property type="match status" value="1"/>
</dbReference>
<evidence type="ECO:0000259" key="2">
    <source>
        <dbReference type="PROSITE" id="PS50041"/>
    </source>
</evidence>
<reference evidence="3 5" key="2">
    <citation type="journal article" date="2013" name="Nature">
        <title>Insights into bilaterian evolution from three spiralian genomes.</title>
        <authorList>
            <person name="Simakov O."/>
            <person name="Marletaz F."/>
            <person name="Cho S.J."/>
            <person name="Edsinger-Gonzales E."/>
            <person name="Havlak P."/>
            <person name="Hellsten U."/>
            <person name="Kuo D.H."/>
            <person name="Larsson T."/>
            <person name="Lv J."/>
            <person name="Arendt D."/>
            <person name="Savage R."/>
            <person name="Osoegawa K."/>
            <person name="de Jong P."/>
            <person name="Grimwood J."/>
            <person name="Chapman J.A."/>
            <person name="Shapiro H."/>
            <person name="Aerts A."/>
            <person name="Otillar R.P."/>
            <person name="Terry A.Y."/>
            <person name="Boore J.L."/>
            <person name="Grigoriev I.V."/>
            <person name="Lindberg D.R."/>
            <person name="Seaver E.C."/>
            <person name="Weisblat D.A."/>
            <person name="Putnam N.H."/>
            <person name="Rokhsar D.S."/>
        </authorList>
    </citation>
    <scope>NUCLEOTIDE SEQUENCE</scope>
    <source>
        <strain evidence="3 5">I ESC-2004</strain>
    </source>
</reference>
<organism evidence="3">
    <name type="scientific">Capitella teleta</name>
    <name type="common">Polychaete worm</name>
    <dbReference type="NCBI Taxonomy" id="283909"/>
    <lineage>
        <taxon>Eukaryota</taxon>
        <taxon>Metazoa</taxon>
        <taxon>Spiralia</taxon>
        <taxon>Lophotrochozoa</taxon>
        <taxon>Annelida</taxon>
        <taxon>Polychaeta</taxon>
        <taxon>Sedentaria</taxon>
        <taxon>Scolecida</taxon>
        <taxon>Capitellidae</taxon>
        <taxon>Capitella</taxon>
    </lineage>
</organism>